<comment type="catalytic activity">
    <reaction evidence="11 13">
        <text>N(2)-acetyl-L-ornithine + L-glutamate = N-acetyl-L-glutamate + L-ornithine</text>
        <dbReference type="Rhea" id="RHEA:15349"/>
        <dbReference type="ChEBI" id="CHEBI:29985"/>
        <dbReference type="ChEBI" id="CHEBI:44337"/>
        <dbReference type="ChEBI" id="CHEBI:46911"/>
        <dbReference type="ChEBI" id="CHEBI:57805"/>
        <dbReference type="EC" id="2.3.1.35"/>
    </reaction>
</comment>
<evidence type="ECO:0000313" key="15">
    <source>
        <dbReference type="Proteomes" id="UP000002164"/>
    </source>
</evidence>
<dbReference type="FunFam" id="3.60.70.12:FF:000001">
    <property type="entry name" value="Arginine biosynthesis bifunctional protein ArgJ, chloroplastic"/>
    <property type="match status" value="1"/>
</dbReference>
<evidence type="ECO:0000256" key="10">
    <source>
        <dbReference type="ARBA" id="ARBA00048372"/>
    </source>
</evidence>
<comment type="pathway">
    <text evidence="13">Amino-acid biosynthesis; L-arginine biosynthesis; N(2)-acetyl-L-ornithine from L-glutamate: step 1/4.</text>
</comment>
<name>B1HX79_LYSSC</name>
<protein>
    <recommendedName>
        <fullName evidence="13">Arginine biosynthesis bifunctional protein ArgJ</fullName>
    </recommendedName>
    <domain>
        <recommendedName>
            <fullName evidence="13">Glutamate N-acetyltransferase</fullName>
            <ecNumber evidence="13">2.3.1.35</ecNumber>
        </recommendedName>
        <alternativeName>
            <fullName evidence="13">Ornithine acetyltransferase</fullName>
            <shortName evidence="13">OATase</shortName>
        </alternativeName>
        <alternativeName>
            <fullName evidence="13">Ornithine transacetylase</fullName>
        </alternativeName>
    </domain>
    <domain>
        <recommendedName>
            <fullName evidence="13">Amino-acid acetyltransferase</fullName>
            <ecNumber evidence="13">2.3.1.1</ecNumber>
        </recommendedName>
        <alternativeName>
            <fullName evidence="13">N-acetylglutamate synthase</fullName>
            <shortName evidence="13">AGSase</shortName>
        </alternativeName>
    </domain>
    <component>
        <recommendedName>
            <fullName evidence="13">Arginine biosynthesis bifunctional protein ArgJ alpha chain</fullName>
        </recommendedName>
    </component>
    <component>
        <recommendedName>
            <fullName evidence="13">Arginine biosynthesis bifunctional protein ArgJ beta chain</fullName>
        </recommendedName>
    </component>
</protein>
<feature type="active site" description="Nucleophile" evidence="13">
    <location>
        <position position="209"/>
    </location>
</feature>
<evidence type="ECO:0000256" key="8">
    <source>
        <dbReference type="ARBA" id="ARBA00023268"/>
    </source>
</evidence>
<dbReference type="EC" id="2.3.1.1" evidence="13"/>
<feature type="binding site" evidence="13">
    <location>
        <position position="209"/>
    </location>
    <ligand>
        <name>substrate</name>
    </ligand>
</feature>
<dbReference type="GO" id="GO:0004358">
    <property type="term" value="F:L-glutamate N-acetyltransferase activity, acting on acetyl-L-ornithine as donor"/>
    <property type="evidence" value="ECO:0007669"/>
    <property type="project" value="UniProtKB-UniRule"/>
</dbReference>
<feature type="binding site" evidence="13">
    <location>
        <position position="172"/>
    </location>
    <ligand>
        <name>substrate</name>
    </ligand>
</feature>
<dbReference type="FunFam" id="3.10.20.340:FF:000001">
    <property type="entry name" value="Arginine biosynthesis bifunctional protein ArgJ, chloroplastic"/>
    <property type="match status" value="1"/>
</dbReference>
<comment type="similarity">
    <text evidence="2 13">Belongs to the ArgJ family.</text>
</comment>
<keyword evidence="5 13" id="KW-0028">Amino-acid biosynthesis</keyword>
<dbReference type="MEROPS" id="T05.002"/>
<evidence type="ECO:0000256" key="7">
    <source>
        <dbReference type="ARBA" id="ARBA00022813"/>
    </source>
</evidence>
<evidence type="ECO:0000256" key="6">
    <source>
        <dbReference type="ARBA" id="ARBA00022679"/>
    </source>
</evidence>
<evidence type="ECO:0000256" key="12">
    <source>
        <dbReference type="ARBA" id="ARBA00054976"/>
    </source>
</evidence>
<dbReference type="NCBIfam" id="TIGR00120">
    <property type="entry name" value="ArgJ"/>
    <property type="match status" value="1"/>
</dbReference>
<dbReference type="GO" id="GO:0005737">
    <property type="term" value="C:cytoplasm"/>
    <property type="evidence" value="ECO:0007669"/>
    <property type="project" value="UniProtKB-SubCell"/>
</dbReference>
<feature type="binding site" evidence="13">
    <location>
        <position position="422"/>
    </location>
    <ligand>
        <name>substrate</name>
    </ligand>
</feature>
<dbReference type="FunFam" id="3.30.2330.10:FF:000001">
    <property type="entry name" value="Arginine biosynthesis bifunctional protein ArgJ, mitochondrial"/>
    <property type="match status" value="1"/>
</dbReference>
<comment type="catalytic activity">
    <reaction evidence="10 13">
        <text>L-glutamate + acetyl-CoA = N-acetyl-L-glutamate + CoA + H(+)</text>
        <dbReference type="Rhea" id="RHEA:24292"/>
        <dbReference type="ChEBI" id="CHEBI:15378"/>
        <dbReference type="ChEBI" id="CHEBI:29985"/>
        <dbReference type="ChEBI" id="CHEBI:44337"/>
        <dbReference type="ChEBI" id="CHEBI:57287"/>
        <dbReference type="ChEBI" id="CHEBI:57288"/>
        <dbReference type="EC" id="2.3.1.1"/>
    </reaction>
</comment>
<accession>B1HX79</accession>
<dbReference type="EMBL" id="CP000817">
    <property type="protein sequence ID" value="ACA41655.1"/>
    <property type="molecule type" value="Genomic_DNA"/>
</dbReference>
<dbReference type="GO" id="GO:0006526">
    <property type="term" value="P:L-arginine biosynthetic process"/>
    <property type="evidence" value="ECO:0007669"/>
    <property type="project" value="UniProtKB-UniRule"/>
</dbReference>
<comment type="subunit">
    <text evidence="3 13">Heterotetramer of two alpha and two beta chains.</text>
</comment>
<feature type="chain" id="PRO_5023236330" description="Arginine biosynthesis bifunctional protein ArgJ alpha chain" evidence="13">
    <location>
        <begin position="1"/>
        <end position="208"/>
    </location>
</feature>
<keyword evidence="8 13" id="KW-0511">Multifunctional enzyme</keyword>
<dbReference type="InterPro" id="IPR002813">
    <property type="entry name" value="Arg_biosynth_ArgJ"/>
</dbReference>
<evidence type="ECO:0000256" key="13">
    <source>
        <dbReference type="HAMAP-Rule" id="MF_01106"/>
    </source>
</evidence>
<dbReference type="PANTHER" id="PTHR23100">
    <property type="entry name" value="ARGININE BIOSYNTHESIS BIFUNCTIONAL PROTEIN ARGJ"/>
    <property type="match status" value="1"/>
</dbReference>
<feature type="site" description="Involved in the stabilization of negative charge on the oxyanion by the formation of the oxyanion hole" evidence="13">
    <location>
        <position position="135"/>
    </location>
</feature>
<dbReference type="HAMAP" id="MF_01106">
    <property type="entry name" value="ArgJ"/>
    <property type="match status" value="1"/>
</dbReference>
<comment type="pathway">
    <text evidence="13">Amino-acid biosynthesis; L-arginine biosynthesis; L-ornithine and N-acetyl-L-glutamate from L-glutamate and N(2)-acetyl-L-ornithine (cyclic): step 1/1.</text>
</comment>
<feature type="chain" id="PRO_5023236331" description="Arginine biosynthesis bifunctional protein ArgJ beta chain" evidence="13">
    <location>
        <begin position="209"/>
        <end position="422"/>
    </location>
</feature>
<dbReference type="Gene3D" id="3.60.70.12">
    <property type="entry name" value="L-amino peptidase D-ALA esterase/amidase"/>
    <property type="match status" value="1"/>
</dbReference>
<evidence type="ECO:0000256" key="3">
    <source>
        <dbReference type="ARBA" id="ARBA00011475"/>
    </source>
</evidence>
<dbReference type="PANTHER" id="PTHR23100:SF0">
    <property type="entry name" value="ARGININE BIOSYNTHESIS BIFUNCTIONAL PROTEIN ARGJ, MITOCHONDRIAL"/>
    <property type="match status" value="1"/>
</dbReference>
<evidence type="ECO:0000256" key="5">
    <source>
        <dbReference type="ARBA" id="ARBA00022605"/>
    </source>
</evidence>
<evidence type="ECO:0000256" key="1">
    <source>
        <dbReference type="ARBA" id="ARBA00004496"/>
    </source>
</evidence>
<dbReference type="KEGG" id="lsp:Bsph_4194"/>
<dbReference type="InterPro" id="IPR042195">
    <property type="entry name" value="ArgJ_beta_C"/>
</dbReference>
<feature type="binding site" evidence="13">
    <location>
        <position position="417"/>
    </location>
    <ligand>
        <name>substrate</name>
    </ligand>
</feature>
<dbReference type="Proteomes" id="UP000002164">
    <property type="component" value="Chromosome"/>
</dbReference>
<evidence type="ECO:0000256" key="2">
    <source>
        <dbReference type="ARBA" id="ARBA00006774"/>
    </source>
</evidence>
<dbReference type="EC" id="2.3.1.35" evidence="13"/>
<dbReference type="InterPro" id="IPR016117">
    <property type="entry name" value="ArgJ-like_dom_sf"/>
</dbReference>
<dbReference type="HOGENOM" id="CLU_027172_1_0_9"/>
<feature type="site" description="Involved in the stabilization of negative charge on the oxyanion by the formation of the oxyanion hole" evidence="13">
    <location>
        <position position="136"/>
    </location>
</feature>
<feature type="site" description="Cleavage; by autolysis" evidence="13">
    <location>
        <begin position="208"/>
        <end position="209"/>
    </location>
</feature>
<dbReference type="AlphaFoldDB" id="B1HX79"/>
<gene>
    <name evidence="13 14" type="primary">argJ</name>
    <name evidence="14" type="ordered locus">Bsph_4194</name>
</gene>
<dbReference type="UniPathway" id="UPA00068">
    <property type="reaction ID" value="UER00106"/>
</dbReference>
<evidence type="ECO:0000256" key="9">
    <source>
        <dbReference type="ARBA" id="ARBA00023315"/>
    </source>
</evidence>
<comment type="subcellular location">
    <subcellularLocation>
        <location evidence="1 13">Cytoplasm</location>
    </subcellularLocation>
</comment>
<sequence length="422" mass="44894">MFSLMKNKEELWMTVTTSINVMKKLSSKNIVSPKGFKAAGLHCGLKHKKKDLAILVSEVPASVAGVFTTNAVQAAPLKVTKEVVYTTKKMQAIIVNSGNANACTGKQGVKDAQTMQAQVAEKLGIAPELVGVCSTGVIGEMMKLEPVVNGIQQLEPKDNLESAIDFAQAILTTDTVMKNTSYSTTVDGKEIIIAGVAKGSGMIEPNMATMLGFITTDAQIESDVLQSALSDITNLTFNAITVDGDTSTNDTVVVLANGFAGNKTLTPDHPDWLNFYYTLKTVAEDLAKMIAKDGEGATKLIEVEVVGAVADEEARKIAKSVVGSPLVKTAVFGCDANWGRIIAAVGYSGATVDPDKITIQIGGATMVENGEPIPFSEDELIQILKMHEVKIYVSLGMGEGKGHAWGCDLTYDYVQINASYRS</sequence>
<dbReference type="CDD" id="cd02152">
    <property type="entry name" value="OAT"/>
    <property type="match status" value="1"/>
</dbReference>
<dbReference type="NCBIfam" id="NF003802">
    <property type="entry name" value="PRK05388.1"/>
    <property type="match status" value="1"/>
</dbReference>
<feature type="binding site" evidence="13">
    <location>
        <position position="198"/>
    </location>
    <ligand>
        <name>substrate</name>
    </ligand>
</feature>
<dbReference type="Gene3D" id="3.30.2330.10">
    <property type="entry name" value="arginine biosynthesis bifunctional protein suprefamily"/>
    <property type="match status" value="1"/>
</dbReference>
<dbReference type="EnsemblBacteria" id="ACA41655">
    <property type="protein sequence ID" value="ACA41655"/>
    <property type="gene ID" value="Bsph_4194"/>
</dbReference>
<keyword evidence="6 13" id="KW-0808">Transferase</keyword>
<keyword evidence="4 13" id="KW-0055">Arginine biosynthesis</keyword>
<dbReference type="Gene3D" id="3.10.20.340">
    <property type="entry name" value="ArgJ beta chain, C-terminal domain"/>
    <property type="match status" value="1"/>
</dbReference>
<feature type="binding site" evidence="13">
    <location>
        <position position="295"/>
    </location>
    <ligand>
        <name>substrate</name>
    </ligand>
</feature>
<proteinExistence type="inferred from homology"/>
<evidence type="ECO:0000256" key="11">
    <source>
        <dbReference type="ARBA" id="ARBA00049439"/>
    </source>
</evidence>
<keyword evidence="7 13" id="KW-0068">Autocatalytic cleavage</keyword>
<evidence type="ECO:0000313" key="14">
    <source>
        <dbReference type="EMBL" id="ACA41655.1"/>
    </source>
</evidence>
<dbReference type="SUPFAM" id="SSF56266">
    <property type="entry name" value="DmpA/ArgJ-like"/>
    <property type="match status" value="1"/>
</dbReference>
<reference evidence="14 15" key="1">
    <citation type="journal article" date="2008" name="J. Bacteriol.">
        <title>Complete genome sequence of the mosquitocidal bacterium Bacillus sphaericus C3-41 and comparison with those of closely related Bacillus species.</title>
        <authorList>
            <person name="Hu X."/>
            <person name="Fan W."/>
            <person name="Han B."/>
            <person name="Liu H."/>
            <person name="Zheng D."/>
            <person name="Li Q."/>
            <person name="Dong W."/>
            <person name="Yan J."/>
            <person name="Gao M."/>
            <person name="Berry C."/>
            <person name="Yuan Z."/>
        </authorList>
    </citation>
    <scope>NUCLEOTIDE SEQUENCE [LARGE SCALE GENOMIC DNA]</scope>
    <source>
        <strain evidence="14 15">C3-41</strain>
    </source>
</reference>
<keyword evidence="13" id="KW-0963">Cytoplasm</keyword>
<comment type="function">
    <text evidence="12 13">Catalyzes two activities which are involved in the cyclic version of arginine biosynthesis: the synthesis of N-acetylglutamate from glutamate and acetyl-CoA as the acetyl donor, and of ornithine by transacetylation between N(2)-acetylornithine and glutamate.</text>
</comment>
<dbReference type="GO" id="GO:0006592">
    <property type="term" value="P:ornithine biosynthetic process"/>
    <property type="evidence" value="ECO:0007669"/>
    <property type="project" value="TreeGrafter"/>
</dbReference>
<dbReference type="GO" id="GO:0004042">
    <property type="term" value="F:L-glutamate N-acetyltransferase activity"/>
    <property type="evidence" value="ECO:0007669"/>
    <property type="project" value="UniProtKB-UniRule"/>
</dbReference>
<evidence type="ECO:0000256" key="4">
    <source>
        <dbReference type="ARBA" id="ARBA00022571"/>
    </source>
</evidence>
<dbReference type="Pfam" id="PF01960">
    <property type="entry name" value="ArgJ"/>
    <property type="match status" value="1"/>
</dbReference>
<keyword evidence="9 13" id="KW-0012">Acyltransferase</keyword>
<organism evidence="14 15">
    <name type="scientific">Lysinibacillus sphaericus (strain C3-41)</name>
    <dbReference type="NCBI Taxonomy" id="444177"/>
    <lineage>
        <taxon>Bacteria</taxon>
        <taxon>Bacillati</taxon>
        <taxon>Bacillota</taxon>
        <taxon>Bacilli</taxon>
        <taxon>Bacillales</taxon>
        <taxon>Bacillaceae</taxon>
        <taxon>Lysinibacillus</taxon>
    </lineage>
</organism>